<gene>
    <name evidence="1" type="ORF">AVEN_70600_1</name>
</gene>
<dbReference type="EMBL" id="BGPR01000188">
    <property type="protein sequence ID" value="GBM03181.1"/>
    <property type="molecule type" value="Genomic_DNA"/>
</dbReference>
<comment type="caution">
    <text evidence="1">The sequence shown here is derived from an EMBL/GenBank/DDBJ whole genome shotgun (WGS) entry which is preliminary data.</text>
</comment>
<organism evidence="1 2">
    <name type="scientific">Araneus ventricosus</name>
    <name type="common">Orbweaver spider</name>
    <name type="synonym">Epeira ventricosa</name>
    <dbReference type="NCBI Taxonomy" id="182803"/>
    <lineage>
        <taxon>Eukaryota</taxon>
        <taxon>Metazoa</taxon>
        <taxon>Ecdysozoa</taxon>
        <taxon>Arthropoda</taxon>
        <taxon>Chelicerata</taxon>
        <taxon>Arachnida</taxon>
        <taxon>Araneae</taxon>
        <taxon>Araneomorphae</taxon>
        <taxon>Entelegynae</taxon>
        <taxon>Araneoidea</taxon>
        <taxon>Araneidae</taxon>
        <taxon>Araneus</taxon>
    </lineage>
</organism>
<reference evidence="1 2" key="1">
    <citation type="journal article" date="2019" name="Sci. Rep.">
        <title>Orb-weaving spider Araneus ventricosus genome elucidates the spidroin gene catalogue.</title>
        <authorList>
            <person name="Kono N."/>
            <person name="Nakamura H."/>
            <person name="Ohtoshi R."/>
            <person name="Moran D.A.P."/>
            <person name="Shinohara A."/>
            <person name="Yoshida Y."/>
            <person name="Fujiwara M."/>
            <person name="Mori M."/>
            <person name="Tomita M."/>
            <person name="Arakawa K."/>
        </authorList>
    </citation>
    <scope>NUCLEOTIDE SEQUENCE [LARGE SCALE GENOMIC DNA]</scope>
</reference>
<protein>
    <submittedName>
        <fullName evidence="1">Uncharacterized protein</fullName>
    </submittedName>
</protein>
<dbReference type="Proteomes" id="UP000499080">
    <property type="component" value="Unassembled WGS sequence"/>
</dbReference>
<accession>A0A4Y2CFJ0</accession>
<name>A0A4Y2CFJ0_ARAVE</name>
<keyword evidence="2" id="KW-1185">Reference proteome</keyword>
<evidence type="ECO:0000313" key="2">
    <source>
        <dbReference type="Proteomes" id="UP000499080"/>
    </source>
</evidence>
<dbReference type="AlphaFoldDB" id="A0A4Y2CFJ0"/>
<proteinExistence type="predicted"/>
<evidence type="ECO:0000313" key="1">
    <source>
        <dbReference type="EMBL" id="GBM03181.1"/>
    </source>
</evidence>
<sequence>MQSAYYTVQKFISTEVTRKLQFRRLSKYGNSPLNIGFLSSYMNKETAIQSQIQDSATATLQNFNSTVPVTVTVNHVTPVLPRHQIHLNGNRCNSSSTKAGVLVAIFDHGLTPPIDGTYYHCRG</sequence>